<name>A0A310SQH7_9HYME</name>
<dbReference type="AlphaFoldDB" id="A0A310SQH7"/>
<dbReference type="EMBL" id="KQ760241">
    <property type="protein sequence ID" value="OAD61296.1"/>
    <property type="molecule type" value="Genomic_DNA"/>
</dbReference>
<gene>
    <name evidence="2" type="ORF">WN48_02565</name>
</gene>
<accession>A0A310SQH7</accession>
<reference evidence="2 3" key="1">
    <citation type="submission" date="2015-07" db="EMBL/GenBank/DDBJ databases">
        <title>The genome of Eufriesea mexicana.</title>
        <authorList>
            <person name="Pan H."/>
            <person name="Kapheim K."/>
        </authorList>
    </citation>
    <scope>NUCLEOTIDE SEQUENCE [LARGE SCALE GENOMIC DNA]</scope>
    <source>
        <strain evidence="2">0111107269</strain>
        <tissue evidence="2">Whole body</tissue>
    </source>
</reference>
<keyword evidence="3" id="KW-1185">Reference proteome</keyword>
<dbReference type="Proteomes" id="UP000250275">
    <property type="component" value="Unassembled WGS sequence"/>
</dbReference>
<sequence length="235" mass="27324">MFPVYKKENHANEIINLSSSSSETDFDIPVYNRRIGKESLVTCNKNSLVRGNSNNKVQSIIPQDKDDNKNIAIKKKKKERKSRNKINNKKSNTLTCDSCTCNKERIEHKMKHNKENSPVYYVNSSTSSPTSSTSQMQNIQNDQKNDRKQKTFEKFKQDMAKYVDDLISKLLDCERTVRCHEAYYGRKPPVLACDFLHAFDAFDIAIGQLKMDLNYVMSDMFVDYYDLWVDIEQNS</sequence>
<protein>
    <submittedName>
        <fullName evidence="2">Uncharacterized protein</fullName>
    </submittedName>
</protein>
<feature type="compositionally biased region" description="Polar residues" evidence="1">
    <location>
        <begin position="49"/>
        <end position="61"/>
    </location>
</feature>
<evidence type="ECO:0000313" key="2">
    <source>
        <dbReference type="EMBL" id="OAD61296.1"/>
    </source>
</evidence>
<feature type="compositionally biased region" description="Low complexity" evidence="1">
    <location>
        <begin position="116"/>
        <end position="134"/>
    </location>
</feature>
<evidence type="ECO:0000313" key="3">
    <source>
        <dbReference type="Proteomes" id="UP000250275"/>
    </source>
</evidence>
<feature type="region of interest" description="Disordered" evidence="1">
    <location>
        <begin position="110"/>
        <end position="148"/>
    </location>
</feature>
<proteinExistence type="predicted"/>
<organism evidence="2 3">
    <name type="scientific">Eufriesea mexicana</name>
    <dbReference type="NCBI Taxonomy" id="516756"/>
    <lineage>
        <taxon>Eukaryota</taxon>
        <taxon>Metazoa</taxon>
        <taxon>Ecdysozoa</taxon>
        <taxon>Arthropoda</taxon>
        <taxon>Hexapoda</taxon>
        <taxon>Insecta</taxon>
        <taxon>Pterygota</taxon>
        <taxon>Neoptera</taxon>
        <taxon>Endopterygota</taxon>
        <taxon>Hymenoptera</taxon>
        <taxon>Apocrita</taxon>
        <taxon>Aculeata</taxon>
        <taxon>Apoidea</taxon>
        <taxon>Anthophila</taxon>
        <taxon>Apidae</taxon>
        <taxon>Eufriesea</taxon>
    </lineage>
</organism>
<evidence type="ECO:0000256" key="1">
    <source>
        <dbReference type="SAM" id="MobiDB-lite"/>
    </source>
</evidence>
<feature type="region of interest" description="Disordered" evidence="1">
    <location>
        <begin position="49"/>
        <end position="68"/>
    </location>
</feature>